<evidence type="ECO:0000313" key="2">
    <source>
        <dbReference type="Proteomes" id="UP000815325"/>
    </source>
</evidence>
<dbReference type="GO" id="GO:0016787">
    <property type="term" value="F:hydrolase activity"/>
    <property type="evidence" value="ECO:0007669"/>
    <property type="project" value="UniProtKB-KW"/>
</dbReference>
<sequence length="227" mass="25090">MPSLVLMKGHPGSGKSTLASSISRTLGVPLCDKDDIRDCFQPYVAKGGAEIDWNGLSYQVLLQVVKKQLSNGISAIVDTPLARVSLYQTFKETADQFGATLVVVECVCSNLEEWKWRTDVRGAANLGTNQSHKPEGWEQLQDLLARYHGCWRWSTDGSTLIPCLLVVDTAGWPKVVEDQVLIKLAAHLSRAGSILSKQPELHVVSERYRDLKDLMAAAFPERIRGLD</sequence>
<gene>
    <name evidence="1" type="ORF">DUNSADRAFT_6926</name>
</gene>
<accession>A0ABQ7GMB2</accession>
<dbReference type="PANTHER" id="PTHR37807">
    <property type="entry name" value="OS07G0160300 PROTEIN"/>
    <property type="match status" value="1"/>
</dbReference>
<organism evidence="1 2">
    <name type="scientific">Dunaliella salina</name>
    <name type="common">Green alga</name>
    <name type="synonym">Protococcus salinus</name>
    <dbReference type="NCBI Taxonomy" id="3046"/>
    <lineage>
        <taxon>Eukaryota</taxon>
        <taxon>Viridiplantae</taxon>
        <taxon>Chlorophyta</taxon>
        <taxon>core chlorophytes</taxon>
        <taxon>Chlorophyceae</taxon>
        <taxon>CS clade</taxon>
        <taxon>Chlamydomonadales</taxon>
        <taxon>Dunaliellaceae</taxon>
        <taxon>Dunaliella</taxon>
    </lineage>
</organism>
<dbReference type="Pfam" id="PF13671">
    <property type="entry name" value="AAA_33"/>
    <property type="match status" value="1"/>
</dbReference>
<dbReference type="PANTHER" id="PTHR37807:SF3">
    <property type="entry name" value="OS07G0160300 PROTEIN"/>
    <property type="match status" value="1"/>
</dbReference>
<dbReference type="SUPFAM" id="SSF52540">
    <property type="entry name" value="P-loop containing nucleoside triphosphate hydrolases"/>
    <property type="match status" value="1"/>
</dbReference>
<evidence type="ECO:0000313" key="1">
    <source>
        <dbReference type="EMBL" id="KAF5835745.1"/>
    </source>
</evidence>
<dbReference type="EMBL" id="MU069690">
    <property type="protein sequence ID" value="KAF5835745.1"/>
    <property type="molecule type" value="Genomic_DNA"/>
</dbReference>
<dbReference type="Proteomes" id="UP000815325">
    <property type="component" value="Unassembled WGS sequence"/>
</dbReference>
<dbReference type="InterPro" id="IPR027417">
    <property type="entry name" value="P-loop_NTPase"/>
</dbReference>
<reference evidence="1" key="1">
    <citation type="submission" date="2017-08" db="EMBL/GenBank/DDBJ databases">
        <authorList>
            <person name="Polle J.E."/>
            <person name="Barry K."/>
            <person name="Cushman J."/>
            <person name="Schmutz J."/>
            <person name="Tran D."/>
            <person name="Hathwaick L.T."/>
            <person name="Yim W.C."/>
            <person name="Jenkins J."/>
            <person name="Mckie-Krisberg Z.M."/>
            <person name="Prochnik S."/>
            <person name="Lindquist E."/>
            <person name="Dockter R.B."/>
            <person name="Adam C."/>
            <person name="Molina H."/>
            <person name="Bunkerborg J."/>
            <person name="Jin E."/>
            <person name="Buchheim M."/>
            <person name="Magnuson J."/>
        </authorList>
    </citation>
    <scope>NUCLEOTIDE SEQUENCE</scope>
    <source>
        <strain evidence="1">CCAP 19/18</strain>
    </source>
</reference>
<keyword evidence="1" id="KW-0378">Hydrolase</keyword>
<dbReference type="Gene3D" id="3.40.50.300">
    <property type="entry name" value="P-loop containing nucleotide triphosphate hydrolases"/>
    <property type="match status" value="1"/>
</dbReference>
<proteinExistence type="predicted"/>
<protein>
    <submittedName>
        <fullName evidence="1">P-loop containing nucleoside triphosphate hydrolase protein</fullName>
    </submittedName>
</protein>
<name>A0ABQ7GMB2_DUNSA</name>
<comment type="caution">
    <text evidence="1">The sequence shown here is derived from an EMBL/GenBank/DDBJ whole genome shotgun (WGS) entry which is preliminary data.</text>
</comment>
<keyword evidence="2" id="KW-1185">Reference proteome</keyword>